<evidence type="ECO:0000313" key="2">
    <source>
        <dbReference type="Proteomes" id="UP000652761"/>
    </source>
</evidence>
<gene>
    <name evidence="1" type="ORF">Taro_035798</name>
</gene>
<organism evidence="1 2">
    <name type="scientific">Colocasia esculenta</name>
    <name type="common">Wild taro</name>
    <name type="synonym">Arum esculentum</name>
    <dbReference type="NCBI Taxonomy" id="4460"/>
    <lineage>
        <taxon>Eukaryota</taxon>
        <taxon>Viridiplantae</taxon>
        <taxon>Streptophyta</taxon>
        <taxon>Embryophyta</taxon>
        <taxon>Tracheophyta</taxon>
        <taxon>Spermatophyta</taxon>
        <taxon>Magnoliopsida</taxon>
        <taxon>Liliopsida</taxon>
        <taxon>Araceae</taxon>
        <taxon>Aroideae</taxon>
        <taxon>Colocasieae</taxon>
        <taxon>Colocasia</taxon>
    </lineage>
</organism>
<name>A0A843W1D3_COLES</name>
<dbReference type="EMBL" id="NMUH01002962">
    <property type="protein sequence ID" value="MQM03029.1"/>
    <property type="molecule type" value="Genomic_DNA"/>
</dbReference>
<accession>A0A843W1D3</accession>
<dbReference type="Proteomes" id="UP000652761">
    <property type="component" value="Unassembled WGS sequence"/>
</dbReference>
<reference evidence="1" key="1">
    <citation type="submission" date="2017-07" db="EMBL/GenBank/DDBJ databases">
        <title>Taro Niue Genome Assembly and Annotation.</title>
        <authorList>
            <person name="Atibalentja N."/>
            <person name="Keating K."/>
            <person name="Fields C.J."/>
        </authorList>
    </citation>
    <scope>NUCLEOTIDE SEQUENCE</scope>
    <source>
        <strain evidence="1">Niue_2</strain>
        <tissue evidence="1">Leaf</tissue>
    </source>
</reference>
<protein>
    <submittedName>
        <fullName evidence="1">Uncharacterized protein</fullName>
    </submittedName>
</protein>
<proteinExistence type="predicted"/>
<dbReference type="AlphaFoldDB" id="A0A843W1D3"/>
<sequence>MVRAIKEREDRRPGVYDQSIYVREKPVTMLEKEKAVATTVKRMLTEYGTFPDAANAGWQGRLQDMDRIPRIFTFRNDAYVLQESVVLLHFIREVLLGSDRVLLLSYHRYLHAADHVLSGRNA</sequence>
<keyword evidence="2" id="KW-1185">Reference proteome</keyword>
<evidence type="ECO:0000313" key="1">
    <source>
        <dbReference type="EMBL" id="MQM03029.1"/>
    </source>
</evidence>
<comment type="caution">
    <text evidence="1">The sequence shown here is derived from an EMBL/GenBank/DDBJ whole genome shotgun (WGS) entry which is preliminary data.</text>
</comment>